<proteinExistence type="predicted"/>
<dbReference type="EMBL" id="CM037622">
    <property type="protein sequence ID" value="KAH8003433.1"/>
    <property type="molecule type" value="Genomic_DNA"/>
</dbReference>
<dbReference type="Proteomes" id="UP000827872">
    <property type="component" value="Linkage Group LG09"/>
</dbReference>
<comment type="caution">
    <text evidence="1">The sequence shown here is derived from an EMBL/GenBank/DDBJ whole genome shotgun (WGS) entry which is preliminary data.</text>
</comment>
<evidence type="ECO:0000313" key="2">
    <source>
        <dbReference type="Proteomes" id="UP000827872"/>
    </source>
</evidence>
<sequence>MDCADYCASKFAAVGFLEALVAEMKHLKKTGIKATIVCPYFISTGMFEGCKSKLPHVIPVLKPEYTAEKIVTSVLREEFYVILPRFVTLGLKLKHWLPQKIATAISDYIGLPSLMDTFVGRQKKR</sequence>
<keyword evidence="2" id="KW-1185">Reference proteome</keyword>
<evidence type="ECO:0000313" key="1">
    <source>
        <dbReference type="EMBL" id="KAH8003433.1"/>
    </source>
</evidence>
<protein>
    <submittedName>
        <fullName evidence="1">Uncharacterized protein</fullName>
    </submittedName>
</protein>
<organism evidence="1 2">
    <name type="scientific">Sphaerodactylus townsendi</name>
    <dbReference type="NCBI Taxonomy" id="933632"/>
    <lineage>
        <taxon>Eukaryota</taxon>
        <taxon>Metazoa</taxon>
        <taxon>Chordata</taxon>
        <taxon>Craniata</taxon>
        <taxon>Vertebrata</taxon>
        <taxon>Euteleostomi</taxon>
        <taxon>Lepidosauria</taxon>
        <taxon>Squamata</taxon>
        <taxon>Bifurcata</taxon>
        <taxon>Gekkota</taxon>
        <taxon>Sphaerodactylidae</taxon>
        <taxon>Sphaerodactylus</taxon>
    </lineage>
</organism>
<accession>A0ACB8FDC4</accession>
<name>A0ACB8FDC4_9SAUR</name>
<reference evidence="1" key="1">
    <citation type="submission" date="2021-08" db="EMBL/GenBank/DDBJ databases">
        <title>The first chromosome-level gecko genome reveals the dynamic sex chromosomes of Neotropical dwarf geckos (Sphaerodactylidae: Sphaerodactylus).</title>
        <authorList>
            <person name="Pinto B.J."/>
            <person name="Keating S.E."/>
            <person name="Gamble T."/>
        </authorList>
    </citation>
    <scope>NUCLEOTIDE SEQUENCE</scope>
    <source>
        <strain evidence="1">TG3544</strain>
    </source>
</reference>
<gene>
    <name evidence="1" type="ORF">K3G42_018469</name>
</gene>